<organism evidence="2 3">
    <name type="scientific">Caenorhabditis angaria</name>
    <dbReference type="NCBI Taxonomy" id="860376"/>
    <lineage>
        <taxon>Eukaryota</taxon>
        <taxon>Metazoa</taxon>
        <taxon>Ecdysozoa</taxon>
        <taxon>Nematoda</taxon>
        <taxon>Chromadorea</taxon>
        <taxon>Rhabditida</taxon>
        <taxon>Rhabditina</taxon>
        <taxon>Rhabditomorpha</taxon>
        <taxon>Rhabditoidea</taxon>
        <taxon>Rhabditidae</taxon>
        <taxon>Peloderinae</taxon>
        <taxon>Caenorhabditis</taxon>
    </lineage>
</organism>
<name>A0A9P1IXF2_9PELO</name>
<evidence type="ECO:0000313" key="2">
    <source>
        <dbReference type="EMBL" id="CAI5452856.1"/>
    </source>
</evidence>
<dbReference type="GO" id="GO:0007165">
    <property type="term" value="P:signal transduction"/>
    <property type="evidence" value="ECO:0007669"/>
    <property type="project" value="InterPro"/>
</dbReference>
<keyword evidence="3" id="KW-1185">Reference proteome</keyword>
<gene>
    <name evidence="2" type="ORF">CAMP_LOCUS15493</name>
</gene>
<evidence type="ECO:0000259" key="1">
    <source>
        <dbReference type="PROSITE" id="PS50200"/>
    </source>
</evidence>
<dbReference type="Proteomes" id="UP001152747">
    <property type="component" value="Unassembled WGS sequence"/>
</dbReference>
<accession>A0A9P1IXF2</accession>
<dbReference type="PROSITE" id="PS50200">
    <property type="entry name" value="RA"/>
    <property type="match status" value="1"/>
</dbReference>
<dbReference type="AlphaFoldDB" id="A0A9P1IXF2"/>
<dbReference type="EMBL" id="CANHGI010000005">
    <property type="protein sequence ID" value="CAI5452856.1"/>
    <property type="molecule type" value="Genomic_DNA"/>
</dbReference>
<comment type="caution">
    <text evidence="2">The sequence shown here is derived from an EMBL/GenBank/DDBJ whole genome shotgun (WGS) entry which is preliminary data.</text>
</comment>
<proteinExistence type="predicted"/>
<sequence length="70" mass="7919">MLLSPRTNVQESIQIILALNRKSNEDPRKYGLFLNTPEADAQIPNDVSLVSIARLCKDGQKIVIRHTDFL</sequence>
<reference evidence="2" key="1">
    <citation type="submission" date="2022-11" db="EMBL/GenBank/DDBJ databases">
        <authorList>
            <person name="Kikuchi T."/>
        </authorList>
    </citation>
    <scope>NUCLEOTIDE SEQUENCE</scope>
    <source>
        <strain evidence="2">PS1010</strain>
    </source>
</reference>
<evidence type="ECO:0000313" key="3">
    <source>
        <dbReference type="Proteomes" id="UP001152747"/>
    </source>
</evidence>
<feature type="domain" description="Ras-associating" evidence="1">
    <location>
        <begin position="1"/>
        <end position="69"/>
    </location>
</feature>
<dbReference type="InterPro" id="IPR000159">
    <property type="entry name" value="RA_dom"/>
</dbReference>
<protein>
    <recommendedName>
        <fullName evidence="1">Ras-associating domain-containing protein</fullName>
    </recommendedName>
</protein>